<dbReference type="EMBL" id="FSHM01000003">
    <property type="protein sequence ID" value="SIB01295.1"/>
    <property type="molecule type" value="Genomic_DNA"/>
</dbReference>
<organism evidence="2 3">
    <name type="scientific">Mycobacteroides abscessus subsp. abscessus</name>
    <dbReference type="NCBI Taxonomy" id="1185650"/>
    <lineage>
        <taxon>Bacteria</taxon>
        <taxon>Bacillati</taxon>
        <taxon>Actinomycetota</taxon>
        <taxon>Actinomycetes</taxon>
        <taxon>Mycobacteriales</taxon>
        <taxon>Mycobacteriaceae</taxon>
        <taxon>Mycobacteroides</taxon>
        <taxon>Mycobacteroides abscessus</taxon>
    </lineage>
</organism>
<gene>
    <name evidence="2" type="ORF">SAMEA2070301_02717</name>
</gene>
<accession>A0AB38CZD9</accession>
<evidence type="ECO:0000313" key="3">
    <source>
        <dbReference type="Proteomes" id="UP000185210"/>
    </source>
</evidence>
<protein>
    <submittedName>
        <fullName evidence="2">Uncharacterized protein</fullName>
    </submittedName>
</protein>
<proteinExistence type="predicted"/>
<sequence>MSSTVATTGDPIVQVHRGVAASARAEMAGLPTVESAGMRPGHVAILEAALGETRKALEELGRVADVGAAGAEGLGDQDSENAGKFGGWDGPEVQRRGEPTGEPRVV</sequence>
<evidence type="ECO:0000313" key="2">
    <source>
        <dbReference type="EMBL" id="SIB01295.1"/>
    </source>
</evidence>
<dbReference type="RefSeq" id="WP_074245854.1">
    <property type="nucleotide sequence ID" value="NZ_FRYS01000015.1"/>
</dbReference>
<reference evidence="2 3" key="1">
    <citation type="submission" date="2016-11" db="EMBL/GenBank/DDBJ databases">
        <authorList>
            <consortium name="Pathogen Informatics"/>
        </authorList>
    </citation>
    <scope>NUCLEOTIDE SEQUENCE [LARGE SCALE GENOMIC DNA]</scope>
    <source>
        <strain evidence="2 3">104</strain>
    </source>
</reference>
<evidence type="ECO:0000256" key="1">
    <source>
        <dbReference type="SAM" id="MobiDB-lite"/>
    </source>
</evidence>
<comment type="caution">
    <text evidence="2">The sequence shown here is derived from an EMBL/GenBank/DDBJ whole genome shotgun (WGS) entry which is preliminary data.</text>
</comment>
<feature type="region of interest" description="Disordered" evidence="1">
    <location>
        <begin position="70"/>
        <end position="106"/>
    </location>
</feature>
<dbReference type="AlphaFoldDB" id="A0AB38CZD9"/>
<dbReference type="Proteomes" id="UP000185210">
    <property type="component" value="Unassembled WGS sequence"/>
</dbReference>
<name>A0AB38CZD9_9MYCO</name>
<feature type="compositionally biased region" description="Basic and acidic residues" evidence="1">
    <location>
        <begin position="92"/>
        <end position="106"/>
    </location>
</feature>